<sequence length="196" mass="21595">MVLLRQPGTSSLQEQRPRSQAVLATPVRILSIAFNPRYDPQQPSEGRRHASNGIWPCTMHAKQIDDDNAHLSADILSCWKQAAGRRSTLAILTLQLPSANSADLIRTQIADRSVLRAEWSAADGDHTVTARLRQAAIRELDAFVDALRLLFEAIPLDSRLIEGRQVRSFQAARLTPAISTCNEIIAATLHTGKTTL</sequence>
<keyword evidence="2" id="KW-1185">Reference proteome</keyword>
<organism evidence="1 2">
    <name type="scientific">Paraburkholderia fungorum</name>
    <dbReference type="NCBI Taxonomy" id="134537"/>
    <lineage>
        <taxon>Bacteria</taxon>
        <taxon>Pseudomonadati</taxon>
        <taxon>Pseudomonadota</taxon>
        <taxon>Betaproteobacteria</taxon>
        <taxon>Burkholderiales</taxon>
        <taxon>Burkholderiaceae</taxon>
        <taxon>Paraburkholderia</taxon>
    </lineage>
</organism>
<gene>
    <name evidence="1" type="ORF">SAMN05443245_4197</name>
</gene>
<dbReference type="EMBL" id="FNKP01000002">
    <property type="protein sequence ID" value="SDR27892.1"/>
    <property type="molecule type" value="Genomic_DNA"/>
</dbReference>
<protein>
    <submittedName>
        <fullName evidence="1">Uncharacterized protein</fullName>
    </submittedName>
</protein>
<dbReference type="AlphaFoldDB" id="A0A1H1HR52"/>
<dbReference type="Proteomes" id="UP000183487">
    <property type="component" value="Unassembled WGS sequence"/>
</dbReference>
<proteinExistence type="predicted"/>
<reference evidence="2" key="1">
    <citation type="submission" date="2016-10" db="EMBL/GenBank/DDBJ databases">
        <authorList>
            <person name="Varghese N."/>
        </authorList>
    </citation>
    <scope>NUCLEOTIDE SEQUENCE [LARGE SCALE GENOMIC DNA]</scope>
    <source>
        <strain evidence="2">GAS106B</strain>
    </source>
</reference>
<accession>A0A1H1HR52</accession>
<name>A0A1H1HR52_9BURK</name>
<dbReference type="RefSeq" id="WP_171910279.1">
    <property type="nucleotide sequence ID" value="NZ_FNKP01000002.1"/>
</dbReference>
<evidence type="ECO:0000313" key="2">
    <source>
        <dbReference type="Proteomes" id="UP000183487"/>
    </source>
</evidence>
<evidence type="ECO:0000313" key="1">
    <source>
        <dbReference type="EMBL" id="SDR27892.1"/>
    </source>
</evidence>